<reference evidence="3" key="1">
    <citation type="journal article" date="2014" name="Int. J. Syst. Evol. Microbiol.">
        <title>Complete genome sequence of Corynebacterium casei LMG S-19264T (=DSM 44701T), isolated from a smear-ripened cheese.</title>
        <authorList>
            <consortium name="US DOE Joint Genome Institute (JGI-PGF)"/>
            <person name="Walter F."/>
            <person name="Albersmeier A."/>
            <person name="Kalinowski J."/>
            <person name="Ruckert C."/>
        </authorList>
    </citation>
    <scope>NUCLEOTIDE SEQUENCE</scope>
    <source>
        <strain evidence="3">JCM 4637</strain>
    </source>
</reference>
<evidence type="ECO:0000259" key="2">
    <source>
        <dbReference type="Pfam" id="PF01575"/>
    </source>
</evidence>
<dbReference type="InterPro" id="IPR002539">
    <property type="entry name" value="MaoC-like_dom"/>
</dbReference>
<gene>
    <name evidence="3" type="ORF">GCM10010334_07860</name>
</gene>
<dbReference type="PANTHER" id="PTHR43841">
    <property type="entry name" value="3-HYDROXYACYL-THIOESTER DEHYDRATASE HTDX-RELATED"/>
    <property type="match status" value="1"/>
</dbReference>
<dbReference type="SUPFAM" id="SSF54637">
    <property type="entry name" value="Thioesterase/thiol ester dehydrase-isomerase"/>
    <property type="match status" value="2"/>
</dbReference>
<accession>A0A919C7R7</accession>
<dbReference type="Gene3D" id="3.10.129.10">
    <property type="entry name" value="Hotdog Thioesterase"/>
    <property type="match status" value="1"/>
</dbReference>
<dbReference type="Proteomes" id="UP000638353">
    <property type="component" value="Unassembled WGS sequence"/>
</dbReference>
<evidence type="ECO:0000256" key="1">
    <source>
        <dbReference type="ARBA" id="ARBA00005254"/>
    </source>
</evidence>
<protein>
    <recommendedName>
        <fullName evidence="2">MaoC-like domain-containing protein</fullName>
    </recommendedName>
</protein>
<sequence>MLLHVVAGAARSPFKKVPGAAIELSSPRLVRKGVVLDPGKLAAYARLCGYAGAAPVPLPYPHLLGFPLAMRIMAARDFPLPLLGLVHTGIEVRQRRALSPAERVDVAVYAEEVRGHRRGLEVVMVTEVRTEGAGVPVWASRSTYLARNGGSAGVGSGPSPKGAAGGAEWALPGDLGRRYGRISGDLNPIHLHPLTARPFGFPRAIAHGMWTFARCVAEADPPEASFVRAEFKAPVLLPAKVSYVHLPDGGFELRGRDGRLHLSGRISSTGLPR</sequence>
<comment type="caution">
    <text evidence="3">The sequence shown here is derived from an EMBL/GenBank/DDBJ whole genome shotgun (WGS) entry which is preliminary data.</text>
</comment>
<proteinExistence type="inferred from homology"/>
<evidence type="ECO:0000313" key="3">
    <source>
        <dbReference type="EMBL" id="GHC80662.1"/>
    </source>
</evidence>
<organism evidence="3 4">
    <name type="scientific">Streptomyces finlayi</name>
    <dbReference type="NCBI Taxonomy" id="67296"/>
    <lineage>
        <taxon>Bacteria</taxon>
        <taxon>Bacillati</taxon>
        <taxon>Actinomycetota</taxon>
        <taxon>Actinomycetes</taxon>
        <taxon>Kitasatosporales</taxon>
        <taxon>Streptomycetaceae</taxon>
        <taxon>Streptomyces</taxon>
    </lineage>
</organism>
<name>A0A919C7R7_9ACTN</name>
<reference evidence="3" key="2">
    <citation type="submission" date="2020-09" db="EMBL/GenBank/DDBJ databases">
        <authorList>
            <person name="Sun Q."/>
            <person name="Ohkuma M."/>
        </authorList>
    </citation>
    <scope>NUCLEOTIDE SEQUENCE</scope>
    <source>
        <strain evidence="3">JCM 4637</strain>
    </source>
</reference>
<dbReference type="AlphaFoldDB" id="A0A919C7R7"/>
<dbReference type="RefSeq" id="WP_189821220.1">
    <property type="nucleotide sequence ID" value="NZ_BMVC01000001.1"/>
</dbReference>
<dbReference type="PANTHER" id="PTHR43841:SF1">
    <property type="entry name" value="3-HYDROXYACYL-THIOESTER DEHYDRATASE X"/>
    <property type="match status" value="1"/>
</dbReference>
<dbReference type="InterPro" id="IPR029069">
    <property type="entry name" value="HotDog_dom_sf"/>
</dbReference>
<dbReference type="Pfam" id="PF01575">
    <property type="entry name" value="MaoC_dehydratas"/>
    <property type="match status" value="1"/>
</dbReference>
<feature type="domain" description="MaoC-like" evidence="2">
    <location>
        <begin position="177"/>
        <end position="239"/>
    </location>
</feature>
<evidence type="ECO:0000313" key="4">
    <source>
        <dbReference type="Proteomes" id="UP000638353"/>
    </source>
</evidence>
<comment type="similarity">
    <text evidence="1">Belongs to the enoyl-CoA hydratase/isomerase family.</text>
</comment>
<dbReference type="EMBL" id="BMVC01000001">
    <property type="protein sequence ID" value="GHC80662.1"/>
    <property type="molecule type" value="Genomic_DNA"/>
</dbReference>